<proteinExistence type="predicted"/>
<keyword evidence="6" id="KW-1185">Reference proteome</keyword>
<sequence length="406" mass="45801">MSLSSDDIEAILRAVDKATEELGFSRNRVWAIAKSLRGPREFPKLLPSLEGLPHEAKKEDHQLCTFDFCEKSRVNFTLVMQRHEPPCDGNRCPPMNFSSDIMEAAVREEQQTTAWDLWGKKTLRHNKQYMATSRPFSVHGTHLGRETFISGLMIGIQLPGNYAHHKIYQEILQELGKISHAHLFHNSTTMTNGYNWCPTNSYDLPVTLSTNTLEIEGNGNLFGQWNIMSLDHIKDERVVLGQAHPLIQGKVHVGNDETTHNGSHESTGRRQSAQSMIKGMKNSSLHPQYRKRESDLKTLDVTAWDEVKLSTEFKKAAANSDHGNTKALLEKVRDPNHTDESGWSALHHAAWSAQTKVAELLVKKLNLQQQTARGEEPLHLASERGNKGLVLMLLKRSTPNLARKTD</sequence>
<evidence type="ECO:0000256" key="3">
    <source>
        <dbReference type="PROSITE-ProRule" id="PRU00023"/>
    </source>
</evidence>
<gene>
    <name evidence="5" type="ORF">PENNAL_c0061G09633</name>
</gene>
<dbReference type="AlphaFoldDB" id="A0A1V6XQW0"/>
<feature type="compositionally biased region" description="Polar residues" evidence="4">
    <location>
        <begin position="269"/>
        <end position="286"/>
    </location>
</feature>
<dbReference type="SMART" id="SM00248">
    <property type="entry name" value="ANK"/>
    <property type="match status" value="3"/>
</dbReference>
<evidence type="ECO:0000256" key="1">
    <source>
        <dbReference type="ARBA" id="ARBA00022737"/>
    </source>
</evidence>
<accession>A0A1V6XQW0</accession>
<keyword evidence="2 3" id="KW-0040">ANK repeat</keyword>
<evidence type="ECO:0000313" key="5">
    <source>
        <dbReference type="EMBL" id="OQE77478.1"/>
    </source>
</evidence>
<dbReference type="Proteomes" id="UP000191691">
    <property type="component" value="Unassembled WGS sequence"/>
</dbReference>
<comment type="caution">
    <text evidence="5">The sequence shown here is derived from an EMBL/GenBank/DDBJ whole genome shotgun (WGS) entry which is preliminary data.</text>
</comment>
<dbReference type="STRING" id="60175.A0A1V6XQW0"/>
<dbReference type="EMBL" id="MOOB01000061">
    <property type="protein sequence ID" value="OQE77478.1"/>
    <property type="molecule type" value="Genomic_DNA"/>
</dbReference>
<evidence type="ECO:0000313" key="6">
    <source>
        <dbReference type="Proteomes" id="UP000191691"/>
    </source>
</evidence>
<dbReference type="PANTHER" id="PTHR24178:SF41">
    <property type="entry name" value="ANKYRIN-2 ISOFORM X1"/>
    <property type="match status" value="1"/>
</dbReference>
<keyword evidence="1" id="KW-0677">Repeat</keyword>
<dbReference type="PANTHER" id="PTHR24178">
    <property type="entry name" value="MOLTING PROTEIN MLT-4"/>
    <property type="match status" value="1"/>
</dbReference>
<name>A0A1V6XQW0_PENNA</name>
<dbReference type="InterPro" id="IPR002110">
    <property type="entry name" value="Ankyrin_rpt"/>
</dbReference>
<evidence type="ECO:0000256" key="4">
    <source>
        <dbReference type="SAM" id="MobiDB-lite"/>
    </source>
</evidence>
<dbReference type="PROSITE" id="PS50297">
    <property type="entry name" value="ANK_REP_REGION"/>
    <property type="match status" value="1"/>
</dbReference>
<feature type="region of interest" description="Disordered" evidence="4">
    <location>
        <begin position="252"/>
        <end position="291"/>
    </location>
</feature>
<reference evidence="6" key="1">
    <citation type="journal article" date="2017" name="Nat. Microbiol.">
        <title>Global analysis of biosynthetic gene clusters reveals vast potential of secondary metabolite production in Penicillium species.</title>
        <authorList>
            <person name="Nielsen J.C."/>
            <person name="Grijseels S."/>
            <person name="Prigent S."/>
            <person name="Ji B."/>
            <person name="Dainat J."/>
            <person name="Nielsen K.F."/>
            <person name="Frisvad J.C."/>
            <person name="Workman M."/>
            <person name="Nielsen J."/>
        </authorList>
    </citation>
    <scope>NUCLEOTIDE SEQUENCE [LARGE SCALE GENOMIC DNA]</scope>
    <source>
        <strain evidence="6">IBT 13039</strain>
    </source>
</reference>
<dbReference type="PROSITE" id="PS50088">
    <property type="entry name" value="ANK_REPEAT"/>
    <property type="match status" value="1"/>
</dbReference>
<feature type="compositionally biased region" description="Basic and acidic residues" evidence="4">
    <location>
        <begin position="253"/>
        <end position="268"/>
    </location>
</feature>
<evidence type="ECO:0000256" key="2">
    <source>
        <dbReference type="ARBA" id="ARBA00023043"/>
    </source>
</evidence>
<dbReference type="Gene3D" id="1.25.40.20">
    <property type="entry name" value="Ankyrin repeat-containing domain"/>
    <property type="match status" value="1"/>
</dbReference>
<feature type="repeat" description="ANK" evidence="3">
    <location>
        <begin position="373"/>
        <end position="397"/>
    </location>
</feature>
<dbReference type="InterPro" id="IPR036770">
    <property type="entry name" value="Ankyrin_rpt-contain_sf"/>
</dbReference>
<dbReference type="Pfam" id="PF12796">
    <property type="entry name" value="Ank_2"/>
    <property type="match status" value="1"/>
</dbReference>
<dbReference type="SUPFAM" id="SSF48403">
    <property type="entry name" value="Ankyrin repeat"/>
    <property type="match status" value="1"/>
</dbReference>
<organism evidence="5 6">
    <name type="scientific">Penicillium nalgiovense</name>
    <dbReference type="NCBI Taxonomy" id="60175"/>
    <lineage>
        <taxon>Eukaryota</taxon>
        <taxon>Fungi</taxon>
        <taxon>Dikarya</taxon>
        <taxon>Ascomycota</taxon>
        <taxon>Pezizomycotina</taxon>
        <taxon>Eurotiomycetes</taxon>
        <taxon>Eurotiomycetidae</taxon>
        <taxon>Eurotiales</taxon>
        <taxon>Aspergillaceae</taxon>
        <taxon>Penicillium</taxon>
    </lineage>
</organism>
<protein>
    <submittedName>
        <fullName evidence="5">Uncharacterized protein</fullName>
    </submittedName>
</protein>